<evidence type="ECO:0000259" key="9">
    <source>
        <dbReference type="PROSITE" id="PS50928"/>
    </source>
</evidence>
<dbReference type="Pfam" id="PF00528">
    <property type="entry name" value="BPD_transp_1"/>
    <property type="match status" value="1"/>
</dbReference>
<accession>A0A399J936</accession>
<keyword evidence="3" id="KW-1003">Cell membrane</keyword>
<dbReference type="CDD" id="cd06261">
    <property type="entry name" value="TM_PBP2"/>
    <property type="match status" value="1"/>
</dbReference>
<evidence type="ECO:0000256" key="7">
    <source>
        <dbReference type="RuleBase" id="RU363032"/>
    </source>
</evidence>
<organism evidence="10 11">
    <name type="scientific">Galactobacter valiniphilus</name>
    <dbReference type="NCBI Taxonomy" id="2676122"/>
    <lineage>
        <taxon>Bacteria</taxon>
        <taxon>Bacillati</taxon>
        <taxon>Actinomycetota</taxon>
        <taxon>Actinomycetes</taxon>
        <taxon>Micrococcales</taxon>
        <taxon>Micrococcaceae</taxon>
        <taxon>Galactobacter</taxon>
    </lineage>
</organism>
<dbReference type="EMBL" id="QQXK01000016">
    <property type="protein sequence ID" value="RII42065.1"/>
    <property type="molecule type" value="Genomic_DNA"/>
</dbReference>
<feature type="domain" description="ABC transmembrane type-1" evidence="9">
    <location>
        <begin position="112"/>
        <end position="302"/>
    </location>
</feature>
<feature type="transmembrane region" description="Helical" evidence="7">
    <location>
        <begin position="147"/>
        <end position="170"/>
    </location>
</feature>
<dbReference type="GO" id="GO:0005886">
    <property type="term" value="C:plasma membrane"/>
    <property type="evidence" value="ECO:0007669"/>
    <property type="project" value="UniProtKB-SubCell"/>
</dbReference>
<dbReference type="Proteomes" id="UP000265419">
    <property type="component" value="Unassembled WGS sequence"/>
</dbReference>
<feature type="transmembrane region" description="Helical" evidence="7">
    <location>
        <begin position="110"/>
        <end position="135"/>
    </location>
</feature>
<protein>
    <submittedName>
        <fullName evidence="10">Carbohydrate ABC transporter permease</fullName>
    </submittedName>
</protein>
<comment type="similarity">
    <text evidence="7">Belongs to the binding-protein-dependent transport system permease family.</text>
</comment>
<feature type="transmembrane region" description="Helical" evidence="7">
    <location>
        <begin position="53"/>
        <end position="73"/>
    </location>
</feature>
<dbReference type="PROSITE" id="PS50928">
    <property type="entry name" value="ABC_TM1"/>
    <property type="match status" value="1"/>
</dbReference>
<evidence type="ECO:0000313" key="11">
    <source>
        <dbReference type="Proteomes" id="UP000265419"/>
    </source>
</evidence>
<evidence type="ECO:0000256" key="5">
    <source>
        <dbReference type="ARBA" id="ARBA00022989"/>
    </source>
</evidence>
<sequence length="316" mass="32614">MSAPTALPVREASVPAARPGPAAQAGRTPGGPSVVVRSPRRHAGSRAGFRPSVLGRVLSIVGLVGALVPPLYLVSVSLMGRDETVAGVLVPASPRWENYATVLGDSELPLAVGVSVLVAVLAALISLAGGLAAAWSIARLGLLSGRGVGVLLSPWLLPPVVAVVPLFLLLRLSGLLNTIPGLVLVYALVNLPVVLWLLLSFVAKVPSELIEAARLDGAGEWRILRSVGLPLLAPALVAVGLIVGLQNYHEFLLATFLTQGPESRTAPVVLSLFYGDRIPHVGRIAAAGVITALPPVLAALLLQRRLVSGLTHGASR</sequence>
<evidence type="ECO:0000256" key="1">
    <source>
        <dbReference type="ARBA" id="ARBA00004651"/>
    </source>
</evidence>
<comment type="caution">
    <text evidence="10">The sequence shown here is derived from an EMBL/GenBank/DDBJ whole genome shotgun (WGS) entry which is preliminary data.</text>
</comment>
<feature type="region of interest" description="Disordered" evidence="8">
    <location>
        <begin position="1"/>
        <end position="45"/>
    </location>
</feature>
<dbReference type="RefSeq" id="WP_119424821.1">
    <property type="nucleotide sequence ID" value="NZ_QQXK01000016.1"/>
</dbReference>
<gene>
    <name evidence="10" type="ORF">DWB68_09060</name>
</gene>
<dbReference type="PANTHER" id="PTHR32243">
    <property type="entry name" value="MALTOSE TRANSPORT SYSTEM PERMEASE-RELATED"/>
    <property type="match status" value="1"/>
</dbReference>
<keyword evidence="11" id="KW-1185">Reference proteome</keyword>
<evidence type="ECO:0000256" key="2">
    <source>
        <dbReference type="ARBA" id="ARBA00022448"/>
    </source>
</evidence>
<dbReference type="SUPFAM" id="SSF161098">
    <property type="entry name" value="MetI-like"/>
    <property type="match status" value="1"/>
</dbReference>
<feature type="transmembrane region" description="Helical" evidence="7">
    <location>
        <begin position="223"/>
        <end position="245"/>
    </location>
</feature>
<dbReference type="GO" id="GO:0055085">
    <property type="term" value="P:transmembrane transport"/>
    <property type="evidence" value="ECO:0007669"/>
    <property type="project" value="InterPro"/>
</dbReference>
<keyword evidence="4 7" id="KW-0812">Transmembrane</keyword>
<evidence type="ECO:0000256" key="8">
    <source>
        <dbReference type="SAM" id="MobiDB-lite"/>
    </source>
</evidence>
<feature type="transmembrane region" description="Helical" evidence="7">
    <location>
        <begin position="281"/>
        <end position="302"/>
    </location>
</feature>
<dbReference type="InterPro" id="IPR000515">
    <property type="entry name" value="MetI-like"/>
</dbReference>
<dbReference type="PANTHER" id="PTHR32243:SF18">
    <property type="entry name" value="INNER MEMBRANE ABC TRANSPORTER PERMEASE PROTEIN YCJP"/>
    <property type="match status" value="1"/>
</dbReference>
<dbReference type="InterPro" id="IPR035906">
    <property type="entry name" value="MetI-like_sf"/>
</dbReference>
<dbReference type="InterPro" id="IPR050901">
    <property type="entry name" value="BP-dep_ABC_trans_perm"/>
</dbReference>
<evidence type="ECO:0000256" key="3">
    <source>
        <dbReference type="ARBA" id="ARBA00022475"/>
    </source>
</evidence>
<proteinExistence type="inferred from homology"/>
<evidence type="ECO:0000256" key="6">
    <source>
        <dbReference type="ARBA" id="ARBA00023136"/>
    </source>
</evidence>
<keyword evidence="5 7" id="KW-1133">Transmembrane helix</keyword>
<reference evidence="10 11" key="1">
    <citation type="submission" date="2018-07" db="EMBL/GenBank/DDBJ databases">
        <title>Arthrobacter sp. nov., isolated from raw cow's milk with high bacterial count.</title>
        <authorList>
            <person name="Hahne J."/>
            <person name="Isele D."/>
            <person name="Lipski A."/>
        </authorList>
    </citation>
    <scope>NUCLEOTIDE SEQUENCE [LARGE SCALE GENOMIC DNA]</scope>
    <source>
        <strain evidence="10 11">JZ R-35</strain>
    </source>
</reference>
<dbReference type="AlphaFoldDB" id="A0A399J936"/>
<evidence type="ECO:0000313" key="10">
    <source>
        <dbReference type="EMBL" id="RII42065.1"/>
    </source>
</evidence>
<name>A0A399J936_9MICC</name>
<keyword evidence="2 7" id="KW-0813">Transport</keyword>
<dbReference type="Gene3D" id="1.10.3720.10">
    <property type="entry name" value="MetI-like"/>
    <property type="match status" value="1"/>
</dbReference>
<keyword evidence="6 7" id="KW-0472">Membrane</keyword>
<feature type="compositionally biased region" description="Low complexity" evidence="8">
    <location>
        <begin position="15"/>
        <end position="32"/>
    </location>
</feature>
<comment type="subcellular location">
    <subcellularLocation>
        <location evidence="1 7">Cell membrane</location>
        <topology evidence="1 7">Multi-pass membrane protein</topology>
    </subcellularLocation>
</comment>
<evidence type="ECO:0000256" key="4">
    <source>
        <dbReference type="ARBA" id="ARBA00022692"/>
    </source>
</evidence>
<feature type="transmembrane region" description="Helical" evidence="7">
    <location>
        <begin position="182"/>
        <end position="202"/>
    </location>
</feature>